<dbReference type="Pfam" id="PF20665">
    <property type="entry name" value="Zw10_middle"/>
    <property type="match status" value="1"/>
</dbReference>
<dbReference type="GO" id="GO:0006888">
    <property type="term" value="P:endoplasmic reticulum to Golgi vesicle-mediated transport"/>
    <property type="evidence" value="ECO:0007669"/>
    <property type="project" value="TreeGrafter"/>
</dbReference>
<dbReference type="EMBL" id="JH767171">
    <property type="protein sequence ID" value="EQC30992.1"/>
    <property type="molecule type" value="Genomic_DNA"/>
</dbReference>
<sequence length="731" mass="80885">MSVTTDELARKLSELHEEVASVKAQIFEAIRTFYAGAQTTSSSMSLDEAIEFAGSWSRKVDLRSNLADLPASEIQLRMARLETVLSETVAQLQHDDDASSRGTLHQSVLAHERLSVQIQQSQSTLSLLQLLSDLDTGLQSFDLAMDVPDLTRAATDLAAIQTCLTKVDSQHPKASMEYRIVQIMQMQYEARLNQLQCYLADSLSGLWKISPRSMSITPTSMPVYATLQRTGRLVTHLEQLAADLYEHIFAPLVADASLVPTVRQTIVTLTPKTAASTGIPRVQHLCAHVTTLLKFLAPFLPPLDEGESVLTKLMAVLWSSALEAAFVSLLQSTLPSDAAQLRDFKQHLTPVMHSFEASLVALRLALPSSLVSFGQHLDVQFAEHKRATLLQEARQRMQHDYLNSVLVPSYPAVLVPTNHKKKVQVSPVAAADDDDDRSTPMRVSVCAQWLLAQVVQLLAETSECDPNVAAPLLFQTARDLFSLFSALMPTLYKEELRFDPRLVLLLHNDAMYFTRHMLTLCDKSRLPAPLHDSATMIDLIPDLRDLGETKLVAFGKAQATQLQDALRTAFVPYATLDDDNAFNQLETAIKSVVFKLERIVHAWKGGLAPDDVYCRVVANLLEPLLHTVLDALVTPRTIVVLPPKAVHQLHYLFSLLLHCDSYFPSTALEFKYVRSAKAFHTITTLLEENSVSGIIEQWNAGALADLTRPHVVALLQSLSGDAKDRVSTLAP</sequence>
<evidence type="ECO:0000259" key="2">
    <source>
        <dbReference type="Pfam" id="PF20666"/>
    </source>
</evidence>
<feature type="domain" description="ZW10 C-terminal helical" evidence="3">
    <location>
        <begin position="588"/>
        <end position="730"/>
    </location>
</feature>
<dbReference type="PANTHER" id="PTHR12205">
    <property type="entry name" value="CENTROMERE/KINETOCHORE PROTEIN ZW10"/>
    <property type="match status" value="1"/>
</dbReference>
<keyword evidence="5" id="KW-1185">Reference proteome</keyword>
<feature type="domain" description="Centromere/kinetochore protein zw10 middle" evidence="1">
    <location>
        <begin position="225"/>
        <end position="395"/>
    </location>
</feature>
<accession>T0RM33</accession>
<dbReference type="GO" id="GO:1990423">
    <property type="term" value="C:RZZ complex"/>
    <property type="evidence" value="ECO:0007669"/>
    <property type="project" value="TreeGrafter"/>
</dbReference>
<dbReference type="Pfam" id="PF20666">
    <property type="entry name" value="ZW10_C"/>
    <property type="match status" value="1"/>
</dbReference>
<dbReference type="Proteomes" id="UP000030762">
    <property type="component" value="Unassembled WGS sequence"/>
</dbReference>
<dbReference type="VEuPathDB" id="FungiDB:SDRG_11180"/>
<dbReference type="InterPro" id="IPR046362">
    <property type="entry name" value="Zw10/DSL1_C_sf"/>
</dbReference>
<dbReference type="AlphaFoldDB" id="T0RM33"/>
<proteinExistence type="predicted"/>
<dbReference type="RefSeq" id="XP_008615431.1">
    <property type="nucleotide sequence ID" value="XM_008617209.1"/>
</dbReference>
<feature type="domain" description="Centromere/kinetochore protein zw10 C-terminal" evidence="2">
    <location>
        <begin position="442"/>
        <end position="563"/>
    </location>
</feature>
<dbReference type="GeneID" id="19951907"/>
<dbReference type="OMA" id="HHLLTMG"/>
<dbReference type="Gene3D" id="1.10.357.150">
    <property type="match status" value="1"/>
</dbReference>
<dbReference type="eggNOG" id="KOG2163">
    <property type="taxonomic scope" value="Eukaryota"/>
</dbReference>
<dbReference type="GO" id="GO:0007094">
    <property type="term" value="P:mitotic spindle assembly checkpoint signaling"/>
    <property type="evidence" value="ECO:0007669"/>
    <property type="project" value="TreeGrafter"/>
</dbReference>
<dbReference type="InterPro" id="IPR048343">
    <property type="entry name" value="ZW10_C"/>
</dbReference>
<dbReference type="InterPro" id="IPR048344">
    <property type="entry name" value="Zw10_middle"/>
</dbReference>
<dbReference type="GO" id="GO:0005737">
    <property type="term" value="C:cytoplasm"/>
    <property type="evidence" value="ECO:0007669"/>
    <property type="project" value="GOC"/>
</dbReference>
<dbReference type="STRING" id="1156394.T0RM33"/>
<evidence type="ECO:0000259" key="1">
    <source>
        <dbReference type="Pfam" id="PF20665"/>
    </source>
</evidence>
<name>T0RM33_SAPDV</name>
<organism evidence="4 5">
    <name type="scientific">Saprolegnia diclina (strain VS20)</name>
    <dbReference type="NCBI Taxonomy" id="1156394"/>
    <lineage>
        <taxon>Eukaryota</taxon>
        <taxon>Sar</taxon>
        <taxon>Stramenopiles</taxon>
        <taxon>Oomycota</taxon>
        <taxon>Saprolegniomycetes</taxon>
        <taxon>Saprolegniales</taxon>
        <taxon>Saprolegniaceae</taxon>
        <taxon>Saprolegnia</taxon>
    </lineage>
</organism>
<dbReference type="PANTHER" id="PTHR12205:SF0">
    <property type="entry name" value="CENTROMERE_KINETOCHORE PROTEIN ZW10 HOMOLOG"/>
    <property type="match status" value="1"/>
</dbReference>
<protein>
    <submittedName>
        <fullName evidence="4">Uncharacterized protein</fullName>
    </submittedName>
</protein>
<reference evidence="4 5" key="1">
    <citation type="submission" date="2012-04" db="EMBL/GenBank/DDBJ databases">
        <title>The Genome Sequence of Saprolegnia declina VS20.</title>
        <authorList>
            <consortium name="The Broad Institute Genome Sequencing Platform"/>
            <person name="Russ C."/>
            <person name="Nusbaum C."/>
            <person name="Tyler B."/>
            <person name="van West P."/>
            <person name="Dieguez-Uribeondo J."/>
            <person name="de Bruijn I."/>
            <person name="Tripathy S."/>
            <person name="Jiang R."/>
            <person name="Young S.K."/>
            <person name="Zeng Q."/>
            <person name="Gargeya S."/>
            <person name="Fitzgerald M."/>
            <person name="Haas B."/>
            <person name="Abouelleil A."/>
            <person name="Alvarado L."/>
            <person name="Arachchi H.M."/>
            <person name="Berlin A."/>
            <person name="Chapman S.B."/>
            <person name="Goldberg J."/>
            <person name="Griggs A."/>
            <person name="Gujja S."/>
            <person name="Hansen M."/>
            <person name="Howarth C."/>
            <person name="Imamovic A."/>
            <person name="Larimer J."/>
            <person name="McCowen C."/>
            <person name="Montmayeur A."/>
            <person name="Murphy C."/>
            <person name="Neiman D."/>
            <person name="Pearson M."/>
            <person name="Priest M."/>
            <person name="Roberts A."/>
            <person name="Saif S."/>
            <person name="Shea T."/>
            <person name="Sisk P."/>
            <person name="Sykes S."/>
            <person name="Wortman J."/>
            <person name="Nusbaum C."/>
            <person name="Birren B."/>
        </authorList>
    </citation>
    <scope>NUCLEOTIDE SEQUENCE [LARGE SCALE GENOMIC DNA]</scope>
    <source>
        <strain evidence="4 5">VS20</strain>
    </source>
</reference>
<dbReference type="Pfam" id="PF22766">
    <property type="entry name" value="ZW10_C2"/>
    <property type="match status" value="1"/>
</dbReference>
<evidence type="ECO:0000313" key="4">
    <source>
        <dbReference type="EMBL" id="EQC30992.1"/>
    </source>
</evidence>
<dbReference type="OrthoDB" id="534815at2759"/>
<evidence type="ECO:0000313" key="5">
    <source>
        <dbReference type="Proteomes" id="UP000030762"/>
    </source>
</evidence>
<gene>
    <name evidence="4" type="ORF">SDRG_11180</name>
</gene>
<evidence type="ECO:0000259" key="3">
    <source>
        <dbReference type="Pfam" id="PF22766"/>
    </source>
</evidence>
<dbReference type="InParanoid" id="T0RM33"/>
<dbReference type="InterPro" id="IPR055148">
    <property type="entry name" value="ZW10_C_2"/>
</dbReference>